<reference evidence="2" key="1">
    <citation type="submission" date="2016-11" db="UniProtKB">
        <authorList>
            <consortium name="WormBaseParasite"/>
        </authorList>
    </citation>
    <scope>IDENTIFICATION</scope>
    <source>
        <strain evidence="2">KR3021</strain>
    </source>
</reference>
<dbReference type="Proteomes" id="UP000095286">
    <property type="component" value="Unplaced"/>
</dbReference>
<organism evidence="1 2">
    <name type="scientific">Rhabditophanes sp. KR3021</name>
    <dbReference type="NCBI Taxonomy" id="114890"/>
    <lineage>
        <taxon>Eukaryota</taxon>
        <taxon>Metazoa</taxon>
        <taxon>Ecdysozoa</taxon>
        <taxon>Nematoda</taxon>
        <taxon>Chromadorea</taxon>
        <taxon>Rhabditida</taxon>
        <taxon>Tylenchina</taxon>
        <taxon>Panagrolaimomorpha</taxon>
        <taxon>Strongyloidoidea</taxon>
        <taxon>Alloionematidae</taxon>
        <taxon>Rhabditophanes</taxon>
    </lineage>
</organism>
<evidence type="ECO:0000313" key="1">
    <source>
        <dbReference type="Proteomes" id="UP000095286"/>
    </source>
</evidence>
<name>A0AC35U5Q4_9BILA</name>
<proteinExistence type="predicted"/>
<evidence type="ECO:0000313" key="2">
    <source>
        <dbReference type="WBParaSite" id="RSKR_0000806600.1"/>
    </source>
</evidence>
<accession>A0AC35U5Q4</accession>
<dbReference type="WBParaSite" id="RSKR_0000806600.1">
    <property type="protein sequence ID" value="RSKR_0000806600.1"/>
    <property type="gene ID" value="RSKR_0000806600"/>
</dbReference>
<protein>
    <submittedName>
        <fullName evidence="2">Arrestin_C domain-containing protein</fullName>
    </submittedName>
</protein>
<sequence length="398" mass="45926">MSQISLNVVLKETSVFTSELLIGDVIVELADTEIVVQELYAEFRGRTTIKWTNIHTDKIFENEKEHFNYRYSLMDQPAQLNKGFYKFPFTFRIPNDSPNSFESDDGRIGYTMRVILKLNSETAIAEENFPFYVFNRTYFDDLPMSTLRKLVYKDEIDFTICSIPVGSVHLYISLPRTAFYLGEEIKIDISIKNGSRKCLKQCSLQLIMKCELEAISRYEHISEKKVIEFSIGFHDIGKIKGKTENQIQNCKLTVPENAIPSVIKHFQNSRNRLFNKGSNAQEVIKENSLIVITYCLKFLAQPGIETEIPLIFTTSGFKPDRSSIPRTTINTSIMNSSNYSTATKDSSPITDHAEMILQKRKMEYEENKNLQHLKDNFIYRGHFYDSALTRPINRGESI</sequence>